<gene>
    <name evidence="2" type="ORF">APR41_12490</name>
</gene>
<name>A0A2N0U1G5_9FLAO</name>
<dbReference type="RefSeq" id="WP_079713579.1">
    <property type="nucleotide sequence ID" value="NZ_FUZC01000010.1"/>
</dbReference>
<dbReference type="STRING" id="447422.SAMN05660903_02546"/>
<evidence type="ECO:0000256" key="1">
    <source>
        <dbReference type="SAM" id="MobiDB-lite"/>
    </source>
</evidence>
<organism evidence="2 3">
    <name type="scientific">Salegentibacter salinarum</name>
    <dbReference type="NCBI Taxonomy" id="447422"/>
    <lineage>
        <taxon>Bacteria</taxon>
        <taxon>Pseudomonadati</taxon>
        <taxon>Bacteroidota</taxon>
        <taxon>Flavobacteriia</taxon>
        <taxon>Flavobacteriales</taxon>
        <taxon>Flavobacteriaceae</taxon>
        <taxon>Salegentibacter</taxon>
    </lineage>
</organism>
<evidence type="ECO:0000313" key="3">
    <source>
        <dbReference type="Proteomes" id="UP000232673"/>
    </source>
</evidence>
<dbReference type="AlphaFoldDB" id="A0A2N0U1G5"/>
<dbReference type="OrthoDB" id="1413338at2"/>
<dbReference type="EMBL" id="LKTS01000003">
    <property type="protein sequence ID" value="PKD20853.1"/>
    <property type="molecule type" value="Genomic_DNA"/>
</dbReference>
<sequence>MNVLILTDLSDVARNAGSYAVQFLGDIPVNFYMLNIRGFNPEASLEQEKEGTCSKKTAPENGGTPGNKYK</sequence>
<reference evidence="2 3" key="1">
    <citation type="submission" date="2015-10" db="EMBL/GenBank/DDBJ databases">
        <title>Draft genome sequence of Salegentibacter salinarum KCTC 12975.</title>
        <authorList>
            <person name="Lin W."/>
            <person name="Zheng Q."/>
        </authorList>
    </citation>
    <scope>NUCLEOTIDE SEQUENCE [LARGE SCALE GENOMIC DNA]</scope>
    <source>
        <strain evidence="2 3">KCTC 12975</strain>
    </source>
</reference>
<proteinExistence type="predicted"/>
<feature type="region of interest" description="Disordered" evidence="1">
    <location>
        <begin position="45"/>
        <end position="70"/>
    </location>
</feature>
<dbReference type="Proteomes" id="UP000232673">
    <property type="component" value="Unassembled WGS sequence"/>
</dbReference>
<protein>
    <submittedName>
        <fullName evidence="2">Uncharacterized protein</fullName>
    </submittedName>
</protein>
<evidence type="ECO:0000313" key="2">
    <source>
        <dbReference type="EMBL" id="PKD20853.1"/>
    </source>
</evidence>
<comment type="caution">
    <text evidence="2">The sequence shown here is derived from an EMBL/GenBank/DDBJ whole genome shotgun (WGS) entry which is preliminary data.</text>
</comment>
<keyword evidence="3" id="KW-1185">Reference proteome</keyword>
<accession>A0A2N0U1G5</accession>